<feature type="signal peptide" evidence="1">
    <location>
        <begin position="1"/>
        <end position="17"/>
    </location>
</feature>
<dbReference type="Proteomes" id="UP000077384">
    <property type="component" value="Unassembled WGS sequence"/>
</dbReference>
<dbReference type="InterPro" id="IPR051922">
    <property type="entry name" value="Bact_Sporulation_Assoc"/>
</dbReference>
<evidence type="ECO:0000313" key="5">
    <source>
        <dbReference type="Proteomes" id="UP000093694"/>
    </source>
</evidence>
<dbReference type="Gene3D" id="3.40.50.12090">
    <property type="match status" value="1"/>
</dbReference>
<keyword evidence="1" id="KW-0732">Signal</keyword>
<proteinExistence type="predicted"/>
<dbReference type="PATRIC" id="fig|1705578.3.peg.3132"/>
<dbReference type="Pfam" id="PF04122">
    <property type="entry name" value="CW_binding_2"/>
    <property type="match status" value="3"/>
</dbReference>
<dbReference type="PANTHER" id="PTHR30032">
    <property type="entry name" value="N-ACETYLMURAMOYL-L-ALANINE AMIDASE-RELATED"/>
    <property type="match status" value="1"/>
</dbReference>
<reference evidence="2 4" key="1">
    <citation type="journal article" date="2015" name="Biotechnol. Bioeng.">
        <title>Genome sequence and phenotypic characterization of Caulobacter segnis.</title>
        <authorList>
            <person name="Patel S."/>
            <person name="Fletcher B."/>
            <person name="Scott D.C."/>
            <person name="Ely B."/>
        </authorList>
    </citation>
    <scope>NUCLEOTIDE SEQUENCE [LARGE SCALE GENOMIC DNA]</scope>
    <source>
        <strain evidence="2 4">PS02</strain>
    </source>
</reference>
<sequence length="479" mass="51078">MKSKKLMAIVLSAAVCASLFGYQNKSFSVKADSQTVQTSQTTQTKGNITRIGGVDRYDTAVKIAQYGWKTADTVFIAGAENDRDFADAIAGTPLAYDMDAPILLTRAAALPDNVSSEITALFAKDIVILGGTAVVSQDIEDGLKAKGYNVSRIAGQTRYDTAIQIAKKLWEREPNGKTSVAITTGNQFQYAMYGAVGSAMYHSAILFSDGTTLNKDVENLLAGDESLSGIDVIGGDKVLSVKGTLYNNRPDLFHIENYNSVDELCDGTGGLGSLNCLNGVAVASSTIFPDALSGSVLAAKSGCKLLLSDGKKINYNIDTGENNLSTGLVFGGTKVISDDVISQMQGMLNKDYATPNVDGLKDSDLVPFADPAFKKDAEKALNKTDITVADAKSATSLELFQNASDGGEQINSLDDIKFFPNITVLEIHYGTLPDSLIALNSMPKLKYLAVCDNCKYNTSSINALSNNISFWVDDKEVSH</sequence>
<keyword evidence="2" id="KW-0378">Hydrolase</keyword>
<evidence type="ECO:0000313" key="3">
    <source>
        <dbReference type="EMBL" id="OBR95079.1"/>
    </source>
</evidence>
<comment type="caution">
    <text evidence="2">The sequence shown here is derived from an EMBL/GenBank/DDBJ whole genome shotgun (WGS) entry which is preliminary data.</text>
</comment>
<evidence type="ECO:0000313" key="4">
    <source>
        <dbReference type="Proteomes" id="UP000077384"/>
    </source>
</evidence>
<dbReference type="EMBL" id="LROR01000039">
    <property type="protein sequence ID" value="OBR95079.1"/>
    <property type="molecule type" value="Genomic_DNA"/>
</dbReference>
<dbReference type="InterPro" id="IPR032675">
    <property type="entry name" value="LRR_dom_sf"/>
</dbReference>
<organism evidence="2 4">
    <name type="scientific">Clostridium coskatii</name>
    <dbReference type="NCBI Taxonomy" id="1705578"/>
    <lineage>
        <taxon>Bacteria</taxon>
        <taxon>Bacillati</taxon>
        <taxon>Bacillota</taxon>
        <taxon>Clostridia</taxon>
        <taxon>Eubacteriales</taxon>
        <taxon>Clostridiaceae</taxon>
        <taxon>Clostridium</taxon>
    </lineage>
</organism>
<evidence type="ECO:0000256" key="1">
    <source>
        <dbReference type="SAM" id="SignalP"/>
    </source>
</evidence>
<dbReference type="EMBL" id="LITQ01000044">
    <property type="protein sequence ID" value="OAA86354.1"/>
    <property type="molecule type" value="Genomic_DNA"/>
</dbReference>
<dbReference type="EC" id="3.5.1.28" evidence="2"/>
<dbReference type="PANTHER" id="PTHR30032:SF8">
    <property type="entry name" value="GERMINATION-SPECIFIC N-ACETYLMURAMOYL-L-ALANINE AMIDASE"/>
    <property type="match status" value="1"/>
</dbReference>
<protein>
    <submittedName>
        <fullName evidence="2">N-acetylmuramoyl-L-alanine amidase LytC</fullName>
        <ecNumber evidence="2">3.5.1.28</ecNumber>
    </submittedName>
</protein>
<evidence type="ECO:0000313" key="2">
    <source>
        <dbReference type="EMBL" id="OAA86354.1"/>
    </source>
</evidence>
<dbReference type="InterPro" id="IPR007253">
    <property type="entry name" value="Cell_wall-bd_2"/>
</dbReference>
<keyword evidence="5" id="KW-1185">Reference proteome</keyword>
<dbReference type="GO" id="GO:0008745">
    <property type="term" value="F:N-acetylmuramoyl-L-alanine amidase activity"/>
    <property type="evidence" value="ECO:0007669"/>
    <property type="project" value="UniProtKB-EC"/>
</dbReference>
<accession>A0A168NFC0</accession>
<feature type="chain" id="PRO_5039023379" evidence="1">
    <location>
        <begin position="18"/>
        <end position="479"/>
    </location>
</feature>
<reference evidence="3 5" key="2">
    <citation type="journal article" date="2016" name="Front. Microbiol.">
        <title>Industrial Acetogenic Biocatalysts: A Comparative Metabolic and Genomic Analysis.</title>
        <authorList>
            <person name="Bengelsdorf F."/>
            <person name="Poehlein A."/>
            <person name="Sonja S."/>
            <person name="Erz C."/>
            <person name="Hummel T."/>
            <person name="Hoffmeister S."/>
            <person name="Daniel R."/>
            <person name="Durre P."/>
        </authorList>
    </citation>
    <scope>NUCLEOTIDE SEQUENCE [LARGE SCALE GENOMIC DNA]</scope>
    <source>
        <strain evidence="3 5">PTA-10522</strain>
    </source>
</reference>
<gene>
    <name evidence="2" type="primary">lytC_11</name>
    <name evidence="3" type="synonym">lytC_19</name>
    <name evidence="3" type="ORF">CLCOS_17840</name>
    <name evidence="2" type="ORF">WX73_02848</name>
</gene>
<dbReference type="Gene3D" id="3.80.10.10">
    <property type="entry name" value="Ribonuclease Inhibitor"/>
    <property type="match status" value="1"/>
</dbReference>
<dbReference type="RefSeq" id="WP_063602460.1">
    <property type="nucleotide sequence ID" value="NZ_LITQ01000044.1"/>
</dbReference>
<name>A0A168NFC0_9CLOT</name>
<dbReference type="Proteomes" id="UP000093694">
    <property type="component" value="Unassembled WGS sequence"/>
</dbReference>
<dbReference type="AlphaFoldDB" id="A0A168NFC0"/>